<protein>
    <recommendedName>
        <fullName evidence="4">EpsG family protein</fullName>
    </recommendedName>
</protein>
<keyword evidence="1" id="KW-0812">Transmembrane</keyword>
<feature type="transmembrane region" description="Helical" evidence="1">
    <location>
        <begin position="128"/>
        <end position="147"/>
    </location>
</feature>
<feature type="transmembrane region" description="Helical" evidence="1">
    <location>
        <begin position="12"/>
        <end position="31"/>
    </location>
</feature>
<proteinExistence type="predicted"/>
<evidence type="ECO:0000313" key="3">
    <source>
        <dbReference type="Proteomes" id="UP000186806"/>
    </source>
</evidence>
<dbReference type="Proteomes" id="UP000186806">
    <property type="component" value="Unassembled WGS sequence"/>
</dbReference>
<evidence type="ECO:0000256" key="1">
    <source>
        <dbReference type="SAM" id="Phobius"/>
    </source>
</evidence>
<keyword evidence="3" id="KW-1185">Reference proteome</keyword>
<feature type="transmembrane region" description="Helical" evidence="1">
    <location>
        <begin position="223"/>
        <end position="243"/>
    </location>
</feature>
<dbReference type="AlphaFoldDB" id="A0A1Q8T8N4"/>
<organism evidence="2 3">
    <name type="scientific">Chromohalobacter japonicus</name>
    <dbReference type="NCBI Taxonomy" id="223900"/>
    <lineage>
        <taxon>Bacteria</taxon>
        <taxon>Pseudomonadati</taxon>
        <taxon>Pseudomonadota</taxon>
        <taxon>Gammaproteobacteria</taxon>
        <taxon>Oceanospirillales</taxon>
        <taxon>Halomonadaceae</taxon>
        <taxon>Chromohalobacter</taxon>
    </lineage>
</organism>
<feature type="transmembrane region" description="Helical" evidence="1">
    <location>
        <begin position="153"/>
        <end position="179"/>
    </location>
</feature>
<evidence type="ECO:0008006" key="4">
    <source>
        <dbReference type="Google" id="ProtNLM"/>
    </source>
</evidence>
<accession>A0A1Q8T8N4</accession>
<evidence type="ECO:0000313" key="2">
    <source>
        <dbReference type="EMBL" id="OLO10044.1"/>
    </source>
</evidence>
<feature type="transmembrane region" description="Helical" evidence="1">
    <location>
        <begin position="191"/>
        <end position="211"/>
    </location>
</feature>
<feature type="transmembrane region" description="Helical" evidence="1">
    <location>
        <begin position="277"/>
        <end position="295"/>
    </location>
</feature>
<feature type="transmembrane region" description="Helical" evidence="1">
    <location>
        <begin position="255"/>
        <end position="271"/>
    </location>
</feature>
<dbReference type="EMBL" id="MSDQ01000044">
    <property type="protein sequence ID" value="OLO10044.1"/>
    <property type="molecule type" value="Genomic_DNA"/>
</dbReference>
<comment type="caution">
    <text evidence="2">The sequence shown here is derived from an EMBL/GenBank/DDBJ whole genome shotgun (WGS) entry which is preliminary data.</text>
</comment>
<keyword evidence="1" id="KW-1133">Transmembrane helix</keyword>
<feature type="transmembrane region" description="Helical" evidence="1">
    <location>
        <begin position="87"/>
        <end position="107"/>
    </location>
</feature>
<sequence>MKLLIPTEGSYGYKAMCLALAGIYAWFLMGLDVDGYIDRMNYLLYAKHSDEIFDMYAASSLKAFITNEPVWLLLNIWASKHFSPEDTLRIIIFFSSFLTSFLVLRSYPKYAFFLVLFILMPQVLKNNIIHLRQGVGITLFFLGWWYRYLPLRILFIGLAPLVHASFFFIDALFLLNIAFSTFRISTVWRMVYTLGVGIVLGALGIWLAGALGARQGGSEEYSAMGSGGSGLAFLFWVVFSVIFFMEGKSFLRNNFFAASILVFYLSTYFLLPVTARVFESGMLVVLLASLGLTYWRRYAAYALYAFYFCMQWYPLFGLPGYGWGAESAI</sequence>
<keyword evidence="1" id="KW-0472">Membrane</keyword>
<name>A0A1Q8T8N4_9GAMM</name>
<reference evidence="2 3" key="1">
    <citation type="submission" date="2016-12" db="EMBL/GenBank/DDBJ databases">
        <title>Draft genome sequences of strains Salinicola socius SMB35, Salinicola sp. MH3R3-1 and Chromohalobacter sp. SMB17 from the Verkhnekamsk potash mining region of Russia.</title>
        <authorList>
            <person name="Mavrodi D.V."/>
            <person name="Olsson B.E."/>
            <person name="Korsakova E.S."/>
            <person name="Pyankova A."/>
            <person name="Mavrodi O.V."/>
            <person name="Plotnikova E.G."/>
        </authorList>
    </citation>
    <scope>NUCLEOTIDE SEQUENCE [LARGE SCALE GENOMIC DNA]</scope>
    <source>
        <strain evidence="2 3">SMB17</strain>
    </source>
</reference>
<gene>
    <name evidence="2" type="ORF">BTW10_16530</name>
</gene>
<dbReference type="RefSeq" id="WP_075370348.1">
    <property type="nucleotide sequence ID" value="NZ_MSDQ01000044.1"/>
</dbReference>
<feature type="transmembrane region" description="Helical" evidence="1">
    <location>
        <begin position="302"/>
        <end position="323"/>
    </location>
</feature>